<accession>A0A8D8BCJ7</accession>
<keyword evidence="1" id="KW-0175">Coiled coil</keyword>
<feature type="region of interest" description="Disordered" evidence="2">
    <location>
        <begin position="69"/>
        <end position="89"/>
    </location>
</feature>
<protein>
    <submittedName>
        <fullName evidence="3">Nck-associated protein 5</fullName>
    </submittedName>
</protein>
<dbReference type="EMBL" id="HBUE01071156">
    <property type="protein sequence ID" value="CAG6472718.1"/>
    <property type="molecule type" value="Transcribed_RNA"/>
</dbReference>
<evidence type="ECO:0000256" key="1">
    <source>
        <dbReference type="SAM" id="Coils"/>
    </source>
</evidence>
<feature type="compositionally biased region" description="Low complexity" evidence="2">
    <location>
        <begin position="460"/>
        <end position="470"/>
    </location>
</feature>
<evidence type="ECO:0000256" key="2">
    <source>
        <dbReference type="SAM" id="MobiDB-lite"/>
    </source>
</evidence>
<feature type="compositionally biased region" description="Low complexity" evidence="2">
    <location>
        <begin position="19"/>
        <end position="32"/>
    </location>
</feature>
<feature type="region of interest" description="Disordered" evidence="2">
    <location>
        <begin position="409"/>
        <end position="522"/>
    </location>
</feature>
<feature type="compositionally biased region" description="Pro residues" evidence="2">
    <location>
        <begin position="1"/>
        <end position="10"/>
    </location>
</feature>
<feature type="coiled-coil region" evidence="1">
    <location>
        <begin position="227"/>
        <end position="289"/>
    </location>
</feature>
<evidence type="ECO:0000313" key="3">
    <source>
        <dbReference type="EMBL" id="CAG6472718.1"/>
    </source>
</evidence>
<feature type="compositionally biased region" description="Polar residues" evidence="2">
    <location>
        <begin position="409"/>
        <end position="426"/>
    </location>
</feature>
<feature type="region of interest" description="Disordered" evidence="2">
    <location>
        <begin position="1"/>
        <end position="35"/>
    </location>
</feature>
<dbReference type="AlphaFoldDB" id="A0A8D8BCJ7"/>
<feature type="compositionally biased region" description="Polar residues" evidence="2">
    <location>
        <begin position="435"/>
        <end position="458"/>
    </location>
</feature>
<name>A0A8D8BCJ7_CULPI</name>
<reference evidence="3" key="1">
    <citation type="submission" date="2021-05" db="EMBL/GenBank/DDBJ databases">
        <authorList>
            <person name="Alioto T."/>
            <person name="Alioto T."/>
            <person name="Gomez Garrido J."/>
        </authorList>
    </citation>
    <scope>NUCLEOTIDE SEQUENCE</scope>
</reference>
<proteinExistence type="predicted"/>
<sequence length="522" mass="58708">MGLFPDPPLTPKLKNKLFRSSSSRKANNSKASAVLSDRKCIDSSSSSSDFVTVTTAHQLSTSWEFIRSASSDNETDKESPTEGTFPPHYTEIYKPDRECTGAEAFLPPRYIEVRKGRIILETKRANGANDETNSNECLSRIFSRPSDNLSDYERSIAVHSNPETPTCESRILGTFGTKKTKQLDSPTLETKNSEPPAIINNVKQSSTQSFYEHKTIEACFQRQEKSLLMLQQENKSLHQRVEQYEACLDDIMRKVVDALVAEDNLREEVSILKNRVKDLEAQNAILIASPARSRDEGYCTMSSGLPQLTQKSHLEELPEEPEQWLVAAEPCSAEIEDWSMSQEELATALEVEGHEWIWNTNFLATMTTQSEDVPALLQETILYSDDEEVACTNFTRDFYRLVSIKSESNQSLQSPTTVETTTSSNSDKTERLTSEDTCTETNSLPSARSRDATVQQFKLPSPTTTVPSPSAKFDVPQQMPARSNGWKRNPRKNQETFIPVPINSKDRQKSSPPVPVRRHFTS</sequence>
<organism evidence="3">
    <name type="scientific">Culex pipiens</name>
    <name type="common">House mosquito</name>
    <dbReference type="NCBI Taxonomy" id="7175"/>
    <lineage>
        <taxon>Eukaryota</taxon>
        <taxon>Metazoa</taxon>
        <taxon>Ecdysozoa</taxon>
        <taxon>Arthropoda</taxon>
        <taxon>Hexapoda</taxon>
        <taxon>Insecta</taxon>
        <taxon>Pterygota</taxon>
        <taxon>Neoptera</taxon>
        <taxon>Endopterygota</taxon>
        <taxon>Diptera</taxon>
        <taxon>Nematocera</taxon>
        <taxon>Culicoidea</taxon>
        <taxon>Culicidae</taxon>
        <taxon>Culicinae</taxon>
        <taxon>Culicini</taxon>
        <taxon>Culex</taxon>
        <taxon>Culex</taxon>
    </lineage>
</organism>